<name>A0A1W6N5E1_9PROT</name>
<gene>
    <name evidence="3" type="ORF">GQ61_06355</name>
</gene>
<evidence type="ECO:0000256" key="1">
    <source>
        <dbReference type="SAM" id="Coils"/>
    </source>
</evidence>
<feature type="coiled-coil region" evidence="1">
    <location>
        <begin position="36"/>
        <end position="93"/>
    </location>
</feature>
<evidence type="ECO:0000313" key="3">
    <source>
        <dbReference type="EMBL" id="ARN84969.1"/>
    </source>
</evidence>
<dbReference type="KEGG" id="naf:GQ61_06355"/>
<evidence type="ECO:0000259" key="2">
    <source>
        <dbReference type="Pfam" id="PF01814"/>
    </source>
</evidence>
<keyword evidence="1" id="KW-0175">Coiled coil</keyword>
<reference evidence="3 4" key="1">
    <citation type="submission" date="2014-06" db="EMBL/GenBank/DDBJ databases">
        <title>The genome of the endonuclear symbiont Nucleicultrix amoebiphila.</title>
        <authorList>
            <person name="Schulz F."/>
            <person name="Horn M."/>
        </authorList>
    </citation>
    <scope>NUCLEOTIDE SEQUENCE [LARGE SCALE GENOMIC DNA]</scope>
    <source>
        <strain evidence="3 4">FS5</strain>
    </source>
</reference>
<accession>A0A1W6N5E1</accession>
<protein>
    <recommendedName>
        <fullName evidence="2">Hemerythrin-like domain-containing protein</fullName>
    </recommendedName>
</protein>
<keyword evidence="4" id="KW-1185">Reference proteome</keyword>
<dbReference type="Proteomes" id="UP000237351">
    <property type="component" value="Chromosome"/>
</dbReference>
<dbReference type="RefSeq" id="WP_085784481.1">
    <property type="nucleotide sequence ID" value="NZ_CP008743.1"/>
</dbReference>
<dbReference type="Gene3D" id="1.20.120.520">
    <property type="entry name" value="nmb1532 protein domain like"/>
    <property type="match status" value="1"/>
</dbReference>
<feature type="domain" description="Hemerythrin-like" evidence="2">
    <location>
        <begin position="4"/>
        <end position="133"/>
    </location>
</feature>
<sequence length="215" mass="24925">MPRVDFYTAPHDEQRSMLFEIAHKASTINFKDTLAVKGLMQQIENMIKELRDHAESEETWAHPFILSKFDKEVLQFEEDHQAQEAVLDEVEENVRSLQTGSMDSQDLGQKMYKSLCKFIGRYLTHLEKEEAILPLLWEAFTDAELWAVKVVYCTIKKPAEAEKLLTMLSADLNAQDLDILFTKIKDVHPPQDYEKVMALYESLSPFRQNISIART</sequence>
<evidence type="ECO:0000313" key="4">
    <source>
        <dbReference type="Proteomes" id="UP000237351"/>
    </source>
</evidence>
<dbReference type="EMBL" id="CP008743">
    <property type="protein sequence ID" value="ARN84969.1"/>
    <property type="molecule type" value="Genomic_DNA"/>
</dbReference>
<dbReference type="AlphaFoldDB" id="A0A1W6N5E1"/>
<dbReference type="InterPro" id="IPR012312">
    <property type="entry name" value="Hemerythrin-like"/>
</dbReference>
<organism evidence="3 4">
    <name type="scientific">Candidatus Nucleicultrix amoebiphila FS5</name>
    <dbReference type="NCBI Taxonomy" id="1414854"/>
    <lineage>
        <taxon>Bacteria</taxon>
        <taxon>Pseudomonadati</taxon>
        <taxon>Pseudomonadota</taxon>
        <taxon>Alphaproteobacteria</taxon>
        <taxon>Holosporales</taxon>
        <taxon>Candidatus Nucleicultricaceae</taxon>
        <taxon>Candidatus Nucleicultrix</taxon>
    </lineage>
</organism>
<dbReference type="Pfam" id="PF01814">
    <property type="entry name" value="Hemerythrin"/>
    <property type="match status" value="1"/>
</dbReference>
<dbReference type="OrthoDB" id="5635488at2"/>
<dbReference type="STRING" id="1414854.GQ61_06355"/>
<proteinExistence type="predicted"/>